<gene>
    <name evidence="1" type="ORF">JonanDRAFT_0861</name>
</gene>
<organism evidence="1 2">
    <name type="scientific">Jonquetella anthropi DSM 22815</name>
    <dbReference type="NCBI Taxonomy" id="885272"/>
    <lineage>
        <taxon>Bacteria</taxon>
        <taxon>Thermotogati</taxon>
        <taxon>Synergistota</taxon>
        <taxon>Synergistia</taxon>
        <taxon>Synergistales</taxon>
        <taxon>Dethiosulfovibrionaceae</taxon>
        <taxon>Jonquetella</taxon>
    </lineage>
</organism>
<dbReference type="GO" id="GO:0004519">
    <property type="term" value="F:endonuclease activity"/>
    <property type="evidence" value="ECO:0007669"/>
    <property type="project" value="UniProtKB-KW"/>
</dbReference>
<sequence>MLLAVDPGRDKVGWAAGTDRGELIGSGILLGKSAPAGLKALLAGGPRPADCTVNEGSWPAERPRAVLLGNGTWSDKFRELLLGLGASPVLVDEKNTTLQARSLYWGIHPPRSWRRLIPLSLQTPPRPLDDLAALCILRRYLQSGSEQSVQSSCEGD</sequence>
<dbReference type="AlphaFoldDB" id="H0UKM6"/>
<name>H0UKM6_9BACT</name>
<protein>
    <submittedName>
        <fullName evidence="1">Putative endonuclease involved in recombination</fullName>
    </submittedName>
</protein>
<evidence type="ECO:0000313" key="1">
    <source>
        <dbReference type="EMBL" id="EHM13235.1"/>
    </source>
</evidence>
<keyword evidence="1" id="KW-0255">Endonuclease</keyword>
<keyword evidence="1" id="KW-0540">Nuclease</keyword>
<proteinExistence type="predicted"/>
<dbReference type="Proteomes" id="UP000003806">
    <property type="component" value="Chromosome"/>
</dbReference>
<dbReference type="HOGENOM" id="CLU_131578_0_0_0"/>
<dbReference type="InterPro" id="IPR012337">
    <property type="entry name" value="RNaseH-like_sf"/>
</dbReference>
<dbReference type="SUPFAM" id="SSF53098">
    <property type="entry name" value="Ribonuclease H-like"/>
    <property type="match status" value="1"/>
</dbReference>
<dbReference type="STRING" id="885272.JonanDRAFT_0861"/>
<keyword evidence="1" id="KW-0378">Hydrolase</keyword>
<keyword evidence="2" id="KW-1185">Reference proteome</keyword>
<dbReference type="OrthoDB" id="5161at2"/>
<dbReference type="EMBL" id="CM001376">
    <property type="protein sequence ID" value="EHM13235.1"/>
    <property type="molecule type" value="Genomic_DNA"/>
</dbReference>
<dbReference type="RefSeq" id="WP_008521245.1">
    <property type="nucleotide sequence ID" value="NZ_CM001376.1"/>
</dbReference>
<evidence type="ECO:0000313" key="2">
    <source>
        <dbReference type="Proteomes" id="UP000003806"/>
    </source>
</evidence>
<accession>H0UKM6</accession>
<dbReference type="eggNOG" id="COG0816">
    <property type="taxonomic scope" value="Bacteria"/>
</dbReference>
<reference evidence="1 2" key="1">
    <citation type="submission" date="2011-11" db="EMBL/GenBank/DDBJ databases">
        <title>The Noncontiguous Finished genome of Jonquetella anthropi DSM 22815.</title>
        <authorList>
            <consortium name="US DOE Joint Genome Institute (JGI-PGF)"/>
            <person name="Lucas S."/>
            <person name="Copeland A."/>
            <person name="Lapidus A."/>
            <person name="Glavina del Rio T."/>
            <person name="Dalin E."/>
            <person name="Tice H."/>
            <person name="Bruce D."/>
            <person name="Goodwin L."/>
            <person name="Pitluck S."/>
            <person name="Peters L."/>
            <person name="Mikhailova N."/>
            <person name="Held B."/>
            <person name="Kyrpides N."/>
            <person name="Mavromatis K."/>
            <person name="Ivanova N."/>
            <person name="Markowitz V."/>
            <person name="Cheng J.-F."/>
            <person name="Hugenholtz P."/>
            <person name="Woyke T."/>
            <person name="Wu D."/>
            <person name="Gronow S."/>
            <person name="Wellnitz S."/>
            <person name="Brambilla E."/>
            <person name="Klenk H.-P."/>
            <person name="Eisen J.A."/>
        </authorList>
    </citation>
    <scope>NUCLEOTIDE SEQUENCE [LARGE SCALE GENOMIC DNA]</scope>
    <source>
        <strain evidence="1 2">DSM 22815</strain>
    </source>
</reference>